<reference evidence="1 2" key="1">
    <citation type="submission" date="2018-08" db="EMBL/GenBank/DDBJ databases">
        <title>Recombination of ecologically and evolutionarily significant loci maintains genetic cohesion in the Pseudomonas syringae species complex.</title>
        <authorList>
            <person name="Dillon M."/>
            <person name="Thakur S."/>
            <person name="Almeida R.N.D."/>
            <person name="Weir B.S."/>
            <person name="Guttman D.S."/>
        </authorList>
    </citation>
    <scope>NUCLEOTIDE SEQUENCE [LARGE SCALE GENOMIC DNA]</scope>
    <source>
        <strain evidence="1 2">ICMP 3706</strain>
    </source>
</reference>
<proteinExistence type="predicted"/>
<dbReference type="Proteomes" id="UP000281604">
    <property type="component" value="Unassembled WGS sequence"/>
</dbReference>
<dbReference type="SUPFAM" id="SSF141452">
    <property type="entry name" value="Hcp1-like"/>
    <property type="match status" value="1"/>
</dbReference>
<gene>
    <name evidence="1" type="ORF">ALQ30_05351</name>
</gene>
<comment type="caution">
    <text evidence="1">The sequence shown here is derived from an EMBL/GenBank/DDBJ whole genome shotgun (WGS) entry which is preliminary data.</text>
</comment>
<evidence type="ECO:0000313" key="2">
    <source>
        <dbReference type="Proteomes" id="UP000281604"/>
    </source>
</evidence>
<dbReference type="AlphaFoldDB" id="A0A3M3ZWE4"/>
<evidence type="ECO:0000313" key="1">
    <source>
        <dbReference type="EMBL" id="RMO98966.1"/>
    </source>
</evidence>
<dbReference type="EMBL" id="RBQE01000497">
    <property type="protein sequence ID" value="RMO98966.1"/>
    <property type="molecule type" value="Genomic_DNA"/>
</dbReference>
<dbReference type="InterPro" id="IPR036624">
    <property type="entry name" value="Hcp1-lik_sf"/>
</dbReference>
<name>A0A3M3ZWE4_9PSED</name>
<dbReference type="Pfam" id="PF05638">
    <property type="entry name" value="T6SS_HCP"/>
    <property type="match status" value="1"/>
</dbReference>
<organism evidence="1 2">
    <name type="scientific">Pseudomonas syringae pv. persicae</name>
    <dbReference type="NCBI Taxonomy" id="237306"/>
    <lineage>
        <taxon>Bacteria</taxon>
        <taxon>Pseudomonadati</taxon>
        <taxon>Pseudomonadota</taxon>
        <taxon>Gammaproteobacteria</taxon>
        <taxon>Pseudomonadales</taxon>
        <taxon>Pseudomonadaceae</taxon>
        <taxon>Pseudomonas</taxon>
    </lineage>
</organism>
<sequence>MSFDAFMKVDGVEGESLDDGHKGWVELLSYHYNAMQSISQTASSNGGATAGGFPLAISRSVNMWIEPPLSYLSFAVGVRISKM</sequence>
<dbReference type="Gene3D" id="2.30.110.20">
    <property type="entry name" value="Hcp1-like"/>
    <property type="match status" value="1"/>
</dbReference>
<dbReference type="InterPro" id="IPR008514">
    <property type="entry name" value="T6SS_Hcp"/>
</dbReference>
<accession>A0A3M3ZWE4</accession>
<protein>
    <submittedName>
        <fullName evidence="1">SciM protein</fullName>
    </submittedName>
</protein>